<dbReference type="PANTHER" id="PTHR22916">
    <property type="entry name" value="GLYCOSYLTRANSFERASE"/>
    <property type="match status" value="1"/>
</dbReference>
<evidence type="ECO:0000313" key="3">
    <source>
        <dbReference type="EMBL" id="OGM76863.1"/>
    </source>
</evidence>
<dbReference type="Pfam" id="PF00535">
    <property type="entry name" value="Glycos_transf_2"/>
    <property type="match status" value="1"/>
</dbReference>
<name>A0A1F8CKG8_9BACT</name>
<feature type="transmembrane region" description="Helical" evidence="1">
    <location>
        <begin position="284"/>
        <end position="304"/>
    </location>
</feature>
<proteinExistence type="predicted"/>
<dbReference type="PANTHER" id="PTHR22916:SF64">
    <property type="entry name" value="TRANSFERASE, PUTATIVE-RELATED"/>
    <property type="match status" value="1"/>
</dbReference>
<dbReference type="EMBL" id="MGHS01000017">
    <property type="protein sequence ID" value="OGM76863.1"/>
    <property type="molecule type" value="Genomic_DNA"/>
</dbReference>
<keyword evidence="1" id="KW-0472">Membrane</keyword>
<dbReference type="STRING" id="1802532.A2210_00545"/>
<dbReference type="CDD" id="cd00761">
    <property type="entry name" value="Glyco_tranf_GTA_type"/>
    <property type="match status" value="1"/>
</dbReference>
<accession>A0A1F8CKG8</accession>
<gene>
    <name evidence="3" type="ORF">A2210_00545</name>
</gene>
<evidence type="ECO:0000259" key="2">
    <source>
        <dbReference type="Pfam" id="PF00535"/>
    </source>
</evidence>
<dbReference type="SUPFAM" id="SSF53448">
    <property type="entry name" value="Nucleotide-diphospho-sugar transferases"/>
    <property type="match status" value="1"/>
</dbReference>
<reference evidence="3 4" key="1">
    <citation type="journal article" date="2016" name="Nat. Commun.">
        <title>Thousands of microbial genomes shed light on interconnected biogeochemical processes in an aquifer system.</title>
        <authorList>
            <person name="Anantharaman K."/>
            <person name="Brown C.T."/>
            <person name="Hug L.A."/>
            <person name="Sharon I."/>
            <person name="Castelle C.J."/>
            <person name="Probst A.J."/>
            <person name="Thomas B.C."/>
            <person name="Singh A."/>
            <person name="Wilkins M.J."/>
            <person name="Karaoz U."/>
            <person name="Brodie E.L."/>
            <person name="Williams K.H."/>
            <person name="Hubbard S.S."/>
            <person name="Banfield J.F."/>
        </authorList>
    </citation>
    <scope>NUCLEOTIDE SEQUENCE [LARGE SCALE GENOMIC DNA]</scope>
</reference>
<evidence type="ECO:0000256" key="1">
    <source>
        <dbReference type="SAM" id="Phobius"/>
    </source>
</evidence>
<evidence type="ECO:0000313" key="4">
    <source>
        <dbReference type="Proteomes" id="UP000177855"/>
    </source>
</evidence>
<keyword evidence="1" id="KW-1133">Transmembrane helix</keyword>
<feature type="transmembrane region" description="Helical" evidence="1">
    <location>
        <begin position="310"/>
        <end position="332"/>
    </location>
</feature>
<dbReference type="InterPro" id="IPR001173">
    <property type="entry name" value="Glyco_trans_2-like"/>
</dbReference>
<protein>
    <recommendedName>
        <fullName evidence="2">Glycosyltransferase 2-like domain-containing protein</fullName>
    </recommendedName>
</protein>
<keyword evidence="1" id="KW-0812">Transmembrane</keyword>
<dbReference type="AlphaFoldDB" id="A0A1F8CKG8"/>
<organism evidence="3 4">
    <name type="scientific">Candidatus Woesebacteria bacterium RIFOXYA1_FULL_40_18</name>
    <dbReference type="NCBI Taxonomy" id="1802532"/>
    <lineage>
        <taxon>Bacteria</taxon>
        <taxon>Candidatus Woeseibacteriota</taxon>
    </lineage>
</organism>
<dbReference type="InterPro" id="IPR029044">
    <property type="entry name" value="Nucleotide-diphossugar_trans"/>
</dbReference>
<sequence>MKPEVTIVIATYNSQKTLPLVLDSIKKQTYPRSRIEILLIDGGSSDSTLALGRKYHCRMKRNPRTEPVYAKYLGYVNAKGKYIMYLDHDEVIENKDDLTRKVQVLGSDERVKMVVGSGYKNPKGYPFINDYVNDFGDPLSLFMDHLSRNSLFFMNTMRRRYRLVSENRTFAIFSFTPEGVLPPFELVQGGSMLNLIYLKKQFPKIIKKYELIPHLFFMLCLKSPYLAVIKNSPLIHYSSETFEKYLKKISWRIKNNIYHVKTMGKTGFAGREGFQPGWRKYKKYFFLPYAFSVIFPLFDSIYLVATRDNFAYLLHIPLCIFTSTLIIYHSLLKFLGKSPQLKNYDESKVIGNK</sequence>
<dbReference type="Gene3D" id="3.90.550.10">
    <property type="entry name" value="Spore Coat Polysaccharide Biosynthesis Protein SpsA, Chain A"/>
    <property type="match status" value="1"/>
</dbReference>
<feature type="domain" description="Glycosyltransferase 2-like" evidence="2">
    <location>
        <begin position="6"/>
        <end position="123"/>
    </location>
</feature>
<dbReference type="Proteomes" id="UP000177855">
    <property type="component" value="Unassembled WGS sequence"/>
</dbReference>
<comment type="caution">
    <text evidence="3">The sequence shown here is derived from an EMBL/GenBank/DDBJ whole genome shotgun (WGS) entry which is preliminary data.</text>
</comment>